<reference evidence="1 2" key="1">
    <citation type="journal article" date="2016" name="DNA Res.">
        <title>The draft genome of MD-2 pineapple using hybrid error correction of long reads.</title>
        <authorList>
            <person name="Redwan R.M."/>
            <person name="Saidin A."/>
            <person name="Kumar S.V."/>
        </authorList>
    </citation>
    <scope>NUCLEOTIDE SEQUENCE [LARGE SCALE GENOMIC DNA]</scope>
    <source>
        <strain evidence="2">cv. MD2</strain>
        <tissue evidence="1">Leaf</tissue>
    </source>
</reference>
<evidence type="ECO:0000313" key="2">
    <source>
        <dbReference type="Proteomes" id="UP000092600"/>
    </source>
</evidence>
<proteinExistence type="predicted"/>
<organism evidence="1 2">
    <name type="scientific">Ananas comosus</name>
    <name type="common">Pineapple</name>
    <name type="synonym">Ananas ananas</name>
    <dbReference type="NCBI Taxonomy" id="4615"/>
    <lineage>
        <taxon>Eukaryota</taxon>
        <taxon>Viridiplantae</taxon>
        <taxon>Streptophyta</taxon>
        <taxon>Embryophyta</taxon>
        <taxon>Tracheophyta</taxon>
        <taxon>Spermatophyta</taxon>
        <taxon>Magnoliopsida</taxon>
        <taxon>Liliopsida</taxon>
        <taxon>Poales</taxon>
        <taxon>Bromeliaceae</taxon>
        <taxon>Bromelioideae</taxon>
        <taxon>Ananas</taxon>
    </lineage>
</organism>
<accession>A0A199VWU2</accession>
<dbReference type="STRING" id="4615.A0A199VWU2"/>
<dbReference type="PANTHER" id="PTHR33116">
    <property type="entry name" value="REVERSE TRANSCRIPTASE ZINC-BINDING DOMAIN-CONTAINING PROTEIN-RELATED-RELATED"/>
    <property type="match status" value="1"/>
</dbReference>
<dbReference type="Proteomes" id="UP000092600">
    <property type="component" value="Unassembled WGS sequence"/>
</dbReference>
<sequence length="540" mass="62323">MESWWTILIHVPGSGPIRLGHFHLPLRRPLSGPLHADWAAGPNRIAPDSLLLGPPVPTGPRPKPSLGRTSGDLITCWNSNRFSCNEVSERTYSLTLLLTHLTSGKTFYLTNVYGPPNWDGKEAFWLELLSLKDVCTNSWVICGDFNCIKNQSERKGLPWSRKAMALFSDLINNLEVIDLPLSNQTYTWSNMQQRPTLAKLDRFLVSTEWDLSFPIARTDLKSQLQQILVEEEILWKTRFKQLWLKEGDRNTKFFHAMANGRKHINSITVIEDEAGDQLRNEELKRSRCYHYFRRLFGQWEERTQSHSDWSSLYHSNRLPQLEVLTSPFNIEEVKNATFQLGGDKAPGPNEFPLLFFQKFWETVKDDIFKIFTKLQEDDTIFFCQSTKQCMRNLRFLWKTFILASGLKINMDKSELYYVGSNPHRATRLAIILGCAVGNLPFCYLGLPLYHKRLRKEDWAIIINRINTRIEGWKAKLLSQGGRFTLVNSILTSLPLHCLSIYKAPQWVLQRIEALRREPSSGRVPKSPEGGMLPCQLENNI</sequence>
<dbReference type="SUPFAM" id="SSF56219">
    <property type="entry name" value="DNase I-like"/>
    <property type="match status" value="1"/>
</dbReference>
<comment type="caution">
    <text evidence="1">The sequence shown here is derived from an EMBL/GenBank/DDBJ whole genome shotgun (WGS) entry which is preliminary data.</text>
</comment>
<dbReference type="EMBL" id="LSRQ01000721">
    <property type="protein sequence ID" value="OAY81165.1"/>
    <property type="molecule type" value="Genomic_DNA"/>
</dbReference>
<dbReference type="Gene3D" id="3.60.10.10">
    <property type="entry name" value="Endonuclease/exonuclease/phosphatase"/>
    <property type="match status" value="1"/>
</dbReference>
<gene>
    <name evidence="1" type="ORF">ACMD2_18989</name>
</gene>
<name>A0A199VWU2_ANACO</name>
<protein>
    <submittedName>
        <fullName evidence="1">Putative ribonuclease H protein</fullName>
    </submittedName>
</protein>
<evidence type="ECO:0000313" key="1">
    <source>
        <dbReference type="EMBL" id="OAY81165.1"/>
    </source>
</evidence>
<dbReference type="PANTHER" id="PTHR33116:SF78">
    <property type="entry name" value="OS12G0587133 PROTEIN"/>
    <property type="match status" value="1"/>
</dbReference>
<dbReference type="AlphaFoldDB" id="A0A199VWU2"/>
<dbReference type="InterPro" id="IPR036691">
    <property type="entry name" value="Endo/exonu/phosph_ase_sf"/>
</dbReference>